<dbReference type="KEGG" id="egl:EGR_07470"/>
<proteinExistence type="predicted"/>
<keyword evidence="2" id="KW-0472">Membrane</keyword>
<dbReference type="RefSeq" id="XP_024348859.1">
    <property type="nucleotide sequence ID" value="XM_024496719.1"/>
</dbReference>
<evidence type="ECO:0000313" key="4">
    <source>
        <dbReference type="Proteomes" id="UP000019149"/>
    </source>
</evidence>
<comment type="caution">
    <text evidence="3">The sequence shown here is derived from an EMBL/GenBank/DDBJ whole genome shotgun (WGS) entry which is preliminary data.</text>
</comment>
<name>W6U8N8_ECHGR</name>
<protein>
    <submittedName>
        <fullName evidence="3">Uncharacterized protein</fullName>
    </submittedName>
</protein>
<dbReference type="Proteomes" id="UP000019149">
    <property type="component" value="Unassembled WGS sequence"/>
</dbReference>
<feature type="region of interest" description="Disordered" evidence="1">
    <location>
        <begin position="486"/>
        <end position="635"/>
    </location>
</feature>
<dbReference type="EMBL" id="APAU02000078">
    <property type="protein sequence ID" value="EUB57663.1"/>
    <property type="molecule type" value="Genomic_DNA"/>
</dbReference>
<gene>
    <name evidence="3" type="ORF">EGR_07470</name>
</gene>
<accession>W6U8N8</accession>
<keyword evidence="4" id="KW-1185">Reference proteome</keyword>
<evidence type="ECO:0000313" key="3">
    <source>
        <dbReference type="EMBL" id="EUB57663.1"/>
    </source>
</evidence>
<keyword evidence="2" id="KW-1133">Transmembrane helix</keyword>
<feature type="compositionally biased region" description="Polar residues" evidence="1">
    <location>
        <begin position="617"/>
        <end position="630"/>
    </location>
</feature>
<organism evidence="3 4">
    <name type="scientific">Echinococcus granulosus</name>
    <name type="common">Hydatid tapeworm</name>
    <dbReference type="NCBI Taxonomy" id="6210"/>
    <lineage>
        <taxon>Eukaryota</taxon>
        <taxon>Metazoa</taxon>
        <taxon>Spiralia</taxon>
        <taxon>Lophotrochozoa</taxon>
        <taxon>Platyhelminthes</taxon>
        <taxon>Cestoda</taxon>
        <taxon>Eucestoda</taxon>
        <taxon>Cyclophyllidea</taxon>
        <taxon>Taeniidae</taxon>
        <taxon>Echinococcus</taxon>
        <taxon>Echinococcus granulosus group</taxon>
    </lineage>
</organism>
<feature type="transmembrane region" description="Helical" evidence="2">
    <location>
        <begin position="444"/>
        <end position="471"/>
    </location>
</feature>
<dbReference type="AlphaFoldDB" id="W6U8N8"/>
<feature type="compositionally biased region" description="Gly residues" evidence="1">
    <location>
        <begin position="498"/>
        <end position="507"/>
    </location>
</feature>
<dbReference type="STRING" id="6210.W6U8N8"/>
<evidence type="ECO:0000256" key="2">
    <source>
        <dbReference type="SAM" id="Phobius"/>
    </source>
</evidence>
<reference evidence="3 4" key="1">
    <citation type="journal article" date="2013" name="Nat. Genet.">
        <title>The genome of the hydatid tapeworm Echinococcus granulosus.</title>
        <authorList>
            <person name="Zheng H."/>
            <person name="Zhang W."/>
            <person name="Zhang L."/>
            <person name="Zhang Z."/>
            <person name="Li J."/>
            <person name="Lu G."/>
            <person name="Zhu Y."/>
            <person name="Wang Y."/>
            <person name="Huang Y."/>
            <person name="Liu J."/>
            <person name="Kang H."/>
            <person name="Chen J."/>
            <person name="Wang L."/>
            <person name="Chen A."/>
            <person name="Yu S."/>
            <person name="Gao Z."/>
            <person name="Jin L."/>
            <person name="Gu W."/>
            <person name="Wang Z."/>
            <person name="Zhao L."/>
            <person name="Shi B."/>
            <person name="Wen H."/>
            <person name="Lin R."/>
            <person name="Jones M.K."/>
            <person name="Brejova B."/>
            <person name="Vinar T."/>
            <person name="Zhao G."/>
            <person name="McManus D.P."/>
            <person name="Chen Z."/>
            <person name="Zhou Y."/>
            <person name="Wang S."/>
        </authorList>
    </citation>
    <scope>NUCLEOTIDE SEQUENCE [LARGE SCALE GENOMIC DNA]</scope>
</reference>
<keyword evidence="2" id="KW-0812">Transmembrane</keyword>
<dbReference type="CTD" id="36343185"/>
<sequence length="1076" mass="118346">MSEFFGAVNACGVFKCLTLVTYTLAFISEVYLGQEPPFPVELGGRIRFRISPRSGNAYDDSGGFSIFLDSKVIGSWSPECRSYLDNLDSLVSCEVAEGPLLHFFFTPKRENFGQHILMIFYPNSGASFAQSGQILLNTTVQLTKQPTFLNITITLEREPDYVRLAPGELNLSPPTFLDGSMAKVECKTDGALPPQAISFRIVCNKPPRAAVEQERQAKAQLGYPYEISYSFYHFRSPPTDEELAESMAIGYAQGILDEARIARSQDNLTLSASLPINSKAHGCSLYCRLMSKEEQIQLTVYYQTTVAYILPPPTDGLMRVGSSMTCHADGFPEPTITLSLRQPMRQYHRRPIIDLKDYQVTTSPVPPVEQFVDTSDIAAAARIGLRPDEYTIRGPRFTLAYNATPGVELLLVCTAGNALPNALDFLGYNKTIAMTRFTVAAISYSSIGIVIGICMAILLCAIIIILLMVYLRRKQKYASNAIQTRNSVANPDGANGTKVGGVSGHGKQGPMSGSGDYASGSKTNRRYPEIRSSVVAHTESPHRGLLSRSPPPLQNPSTTTTDGVEYAELTFSSTSEDRGTSNGGKRGVQVAAASSTLGRRGSAGRPRRDPLPGPPSASMQQLPRSHTQGSEDGEGNYTEIIGVLQPKAYTSQLVLKQQQEATQAILGMHANAPSIIAYSVVRINGASKFIGTGVRERSEASKKLAKSYYPFVCADKRNLARSIVDLQASFEVAFSALEDIERTGGDVESLHYAIYGLEEALSRALTELIVIRDEVHTLTLALKQSEQFNLKLYEQLVNLDHEATDGIESSQQTLNASRCMTNKYRIPQTTKEALGRAWIRDNAEKAHGDVTITSLLSSQQASNEFHSWVCRIQRDLSRRHAEFSFLMLGLWTEEVCSNFNLTEDNSGDEEIGCFRRKSHKSESPSEEVSRRREAAMRSLLLTRHIKIDDTSATLGLIQSKVQELGDEVFTELRRRRESLEEARSLHRTLNDQLSGRRNQLVESLLATHQAVQTLLEMDEQNDGLVGKLIKTRPLFSELQEAVVKGSGSGGAGGEAQTAHLSLWRIITIISATLIVA</sequence>
<dbReference type="OrthoDB" id="5567124at2759"/>
<dbReference type="GeneID" id="36343185"/>
<evidence type="ECO:0000256" key="1">
    <source>
        <dbReference type="SAM" id="MobiDB-lite"/>
    </source>
</evidence>